<reference evidence="4" key="1">
    <citation type="submission" date="2021-06" db="EMBL/GenBank/DDBJ databases">
        <authorList>
            <person name="Kallberg Y."/>
            <person name="Tangrot J."/>
            <person name="Rosling A."/>
        </authorList>
    </citation>
    <scope>NUCLEOTIDE SEQUENCE</scope>
    <source>
        <strain evidence="4">MT106</strain>
    </source>
</reference>
<accession>A0A9N9D7I6</accession>
<dbReference type="EMBL" id="CAJVPL010003060">
    <property type="protein sequence ID" value="CAG8625328.1"/>
    <property type="molecule type" value="Genomic_DNA"/>
</dbReference>
<keyword evidence="2" id="KW-0378">Hydrolase</keyword>
<dbReference type="InterPro" id="IPR014905">
    <property type="entry name" value="HIRAN"/>
</dbReference>
<dbReference type="Gene3D" id="3.30.70.2330">
    <property type="match status" value="1"/>
</dbReference>
<gene>
    <name evidence="4" type="ORF">AGERDE_LOCUS10258</name>
</gene>
<dbReference type="GO" id="GO:0003676">
    <property type="term" value="F:nucleic acid binding"/>
    <property type="evidence" value="ECO:0007669"/>
    <property type="project" value="InterPro"/>
</dbReference>
<comment type="caution">
    <text evidence="4">The sequence shown here is derived from an EMBL/GenBank/DDBJ whole genome shotgun (WGS) entry which is preliminary data.</text>
</comment>
<evidence type="ECO:0000256" key="1">
    <source>
        <dbReference type="ARBA" id="ARBA00022723"/>
    </source>
</evidence>
<dbReference type="Proteomes" id="UP000789831">
    <property type="component" value="Unassembled WGS sequence"/>
</dbReference>
<evidence type="ECO:0000313" key="5">
    <source>
        <dbReference type="Proteomes" id="UP000789831"/>
    </source>
</evidence>
<dbReference type="Pfam" id="PF08797">
    <property type="entry name" value="HIRAN"/>
    <property type="match status" value="1"/>
</dbReference>
<dbReference type="GO" id="GO:0016818">
    <property type="term" value="F:hydrolase activity, acting on acid anhydrides, in phosphorus-containing anhydrides"/>
    <property type="evidence" value="ECO:0007669"/>
    <property type="project" value="InterPro"/>
</dbReference>
<sequence>MSSHEVTASSNICCSYKEISSSLYIDCIVTHSFIMVGMRFRSDHKFKKSDTITLKLEPLNTYDKNAIKVIVYSIHKVYVAKDKNINIEDLMKKYLNYQITAHGKKNYNQSASLTLNILEWFVEDVVIHYKH</sequence>
<evidence type="ECO:0000256" key="2">
    <source>
        <dbReference type="ARBA" id="ARBA00022801"/>
    </source>
</evidence>
<feature type="domain" description="HIRAN" evidence="3">
    <location>
        <begin position="32"/>
        <end position="93"/>
    </location>
</feature>
<keyword evidence="1" id="KW-0479">Metal-binding</keyword>
<keyword evidence="5" id="KW-1185">Reference proteome</keyword>
<organism evidence="4 5">
    <name type="scientific">Ambispora gerdemannii</name>
    <dbReference type="NCBI Taxonomy" id="144530"/>
    <lineage>
        <taxon>Eukaryota</taxon>
        <taxon>Fungi</taxon>
        <taxon>Fungi incertae sedis</taxon>
        <taxon>Mucoromycota</taxon>
        <taxon>Glomeromycotina</taxon>
        <taxon>Glomeromycetes</taxon>
        <taxon>Archaeosporales</taxon>
        <taxon>Ambisporaceae</taxon>
        <taxon>Ambispora</taxon>
    </lineage>
</organism>
<proteinExistence type="predicted"/>
<dbReference type="AlphaFoldDB" id="A0A9N9D7I6"/>
<name>A0A9N9D7I6_9GLOM</name>
<protein>
    <submittedName>
        <fullName evidence="4">1636_t:CDS:1</fullName>
    </submittedName>
</protein>
<evidence type="ECO:0000259" key="3">
    <source>
        <dbReference type="Pfam" id="PF08797"/>
    </source>
</evidence>
<evidence type="ECO:0000313" key="4">
    <source>
        <dbReference type="EMBL" id="CAG8625328.1"/>
    </source>
</evidence>
<dbReference type="GO" id="GO:0008270">
    <property type="term" value="F:zinc ion binding"/>
    <property type="evidence" value="ECO:0007669"/>
    <property type="project" value="InterPro"/>
</dbReference>